<dbReference type="HAMAP" id="MF_01139">
    <property type="entry name" value="ISPT"/>
    <property type="match status" value="1"/>
</dbReference>
<evidence type="ECO:0000313" key="4">
    <source>
        <dbReference type="Proteomes" id="UP001151234"/>
    </source>
</evidence>
<dbReference type="GO" id="GO:0008834">
    <property type="term" value="F:ditrans,polycis-undecaprenyl-diphosphate synthase [(2E,6E)-farnesyl-diphosphate specific] activity"/>
    <property type="evidence" value="ECO:0007669"/>
    <property type="project" value="TreeGrafter"/>
</dbReference>
<dbReference type="InterPro" id="IPR036424">
    <property type="entry name" value="UPP_synth-like_sf"/>
</dbReference>
<evidence type="ECO:0000256" key="1">
    <source>
        <dbReference type="ARBA" id="ARBA00022679"/>
    </source>
</evidence>
<protein>
    <recommendedName>
        <fullName evidence="2">Isoprenyl transferase</fullName>
        <ecNumber evidence="2">2.5.1.-</ecNumber>
    </recommendedName>
</protein>
<feature type="binding site" evidence="2">
    <location>
        <position position="12"/>
    </location>
    <ligand>
        <name>Mg(2+)</name>
        <dbReference type="ChEBI" id="CHEBI:18420"/>
    </ligand>
</feature>
<dbReference type="GO" id="GO:0005829">
    <property type="term" value="C:cytosol"/>
    <property type="evidence" value="ECO:0007669"/>
    <property type="project" value="TreeGrafter"/>
</dbReference>
<feature type="binding site" evidence="2">
    <location>
        <begin position="13"/>
        <end position="16"/>
    </location>
    <ligand>
        <name>substrate</name>
    </ligand>
</feature>
<dbReference type="PANTHER" id="PTHR10291">
    <property type="entry name" value="DEHYDRODOLICHYL DIPHOSPHATE SYNTHASE FAMILY MEMBER"/>
    <property type="match status" value="1"/>
</dbReference>
<dbReference type="EC" id="2.5.1.-" evidence="2"/>
<dbReference type="SUPFAM" id="SSF64005">
    <property type="entry name" value="Undecaprenyl diphosphate synthase"/>
    <property type="match status" value="1"/>
</dbReference>
<dbReference type="PANTHER" id="PTHR10291:SF0">
    <property type="entry name" value="DEHYDRODOLICHYL DIPHOSPHATE SYNTHASE 2"/>
    <property type="match status" value="1"/>
</dbReference>
<dbReference type="Gene3D" id="3.40.1180.10">
    <property type="entry name" value="Decaprenyl diphosphate synthase-like"/>
    <property type="match status" value="1"/>
</dbReference>
<dbReference type="Pfam" id="PF01255">
    <property type="entry name" value="Prenyltransf"/>
    <property type="match status" value="1"/>
</dbReference>
<proteinExistence type="inferred from homology"/>
<keyword evidence="1 2" id="KW-0808">Transferase</keyword>
<name>A0A9X3UGM7_9HYPH</name>
<comment type="function">
    <text evidence="2">Catalyzes the condensation of isopentenyl diphosphate (IPP) with allylic pyrophosphates generating different type of terpenoids.</text>
</comment>
<comment type="caution">
    <text evidence="3">The sequence shown here is derived from an EMBL/GenBank/DDBJ whole genome shotgun (WGS) entry which is preliminary data.</text>
</comment>
<feature type="active site" evidence="2">
    <location>
        <position position="12"/>
    </location>
</feature>
<reference evidence="3" key="1">
    <citation type="submission" date="2022-11" db="EMBL/GenBank/DDBJ databases">
        <title>Draft genome sequence of Hoeflea poritis E7-10 and Hoeflea prorocentri PM5-8, separated from scleractinian coral Porites lutea and marine dinoflagellate.</title>
        <authorList>
            <person name="Zhang G."/>
            <person name="Wei Q."/>
            <person name="Cai L."/>
        </authorList>
    </citation>
    <scope>NUCLEOTIDE SEQUENCE</scope>
    <source>
        <strain evidence="3">PM5-8</strain>
    </source>
</reference>
<feature type="binding site" evidence="2">
    <location>
        <position position="61"/>
    </location>
    <ligand>
        <name>substrate</name>
    </ligand>
</feature>
<sequence length="241" mass="27108">MNTPQHVAIIMDGNGRWAQRRGQMRTTGHRMGVEAVREAVRSAGELGIRYLTLFAFSSENWSRPEDEVNDLMGLLKFFVRRDLAELHREGVRVRVIGNRRALKADILSLLAEAEDLTRNNSALELIIAFNYGGRDDIARAARGLVDQVARGELDPQSINEDAISNALDTAGIPDPDLIIRTSGEQRISNFLIWQAAYAEFVFLPCLWPDFGRADFEEAIRQYSCRDRRFGSVAERDLALGS</sequence>
<dbReference type="InterPro" id="IPR001441">
    <property type="entry name" value="UPP_synth-like"/>
</dbReference>
<gene>
    <name evidence="3" type="ORF">OQ273_09200</name>
</gene>
<feature type="binding site" evidence="2">
    <location>
        <position position="29"/>
    </location>
    <ligand>
        <name>substrate</name>
    </ligand>
</feature>
<feature type="binding site" evidence="2">
    <location>
        <begin position="186"/>
        <end position="188"/>
    </location>
    <ligand>
        <name>substrate</name>
    </ligand>
</feature>
<feature type="binding site" evidence="2">
    <location>
        <position position="63"/>
    </location>
    <ligand>
        <name>substrate</name>
    </ligand>
</feature>
<accession>A0A9X3UGM7</accession>
<feature type="binding site" evidence="2">
    <location>
        <position position="25"/>
    </location>
    <ligand>
        <name>substrate</name>
    </ligand>
</feature>
<feature type="binding site" evidence="2">
    <location>
        <position position="199"/>
    </location>
    <ligand>
        <name>Mg(2+)</name>
        <dbReference type="ChEBI" id="CHEBI:18420"/>
    </ligand>
</feature>
<evidence type="ECO:0000313" key="3">
    <source>
        <dbReference type="EMBL" id="MDA5398742.1"/>
    </source>
</evidence>
<dbReference type="Proteomes" id="UP001151234">
    <property type="component" value="Unassembled WGS sequence"/>
</dbReference>
<dbReference type="GO" id="GO:0000287">
    <property type="term" value="F:magnesium ion binding"/>
    <property type="evidence" value="ECO:0007669"/>
    <property type="project" value="UniProtKB-UniRule"/>
</dbReference>
<comment type="subunit">
    <text evidence="2">Homodimer.</text>
</comment>
<dbReference type="GO" id="GO:0016094">
    <property type="term" value="P:polyprenol biosynthetic process"/>
    <property type="evidence" value="ECO:0007669"/>
    <property type="project" value="TreeGrafter"/>
</dbReference>
<dbReference type="NCBIfam" id="NF011405">
    <property type="entry name" value="PRK14830.1"/>
    <property type="match status" value="1"/>
</dbReference>
<feature type="binding site" evidence="2">
    <location>
        <position position="180"/>
    </location>
    <ligand>
        <name>substrate</name>
    </ligand>
</feature>
<keyword evidence="4" id="KW-1185">Reference proteome</keyword>
<comment type="cofactor">
    <cofactor evidence="2">
        <name>Mg(2+)</name>
        <dbReference type="ChEBI" id="CHEBI:18420"/>
    </cofactor>
    <text evidence="2">Binds 2 magnesium ions per subunit.</text>
</comment>
<dbReference type="NCBIfam" id="TIGR00055">
    <property type="entry name" value="uppS"/>
    <property type="match status" value="1"/>
</dbReference>
<keyword evidence="2" id="KW-0460">Magnesium</keyword>
<keyword evidence="2" id="KW-0479">Metal-binding</keyword>
<feature type="binding site" evidence="2">
    <location>
        <begin position="57"/>
        <end position="59"/>
    </location>
    <ligand>
        <name>substrate</name>
    </ligand>
</feature>
<comment type="similarity">
    <text evidence="2">Belongs to the UPP synthase family.</text>
</comment>
<dbReference type="NCBIfam" id="NF011408">
    <property type="entry name" value="PRK14834.1"/>
    <property type="match status" value="1"/>
</dbReference>
<dbReference type="EMBL" id="JAPJZI010000001">
    <property type="protein sequence ID" value="MDA5398742.1"/>
    <property type="molecule type" value="Genomic_DNA"/>
</dbReference>
<dbReference type="FunFam" id="3.40.1180.10:FF:000001">
    <property type="entry name" value="(2E,6E)-farnesyl-diphosphate-specific ditrans,polycis-undecaprenyl-diphosphate synthase"/>
    <property type="match status" value="1"/>
</dbReference>
<dbReference type="InterPro" id="IPR018520">
    <property type="entry name" value="UPP_synth-like_CS"/>
</dbReference>
<feature type="binding site" evidence="2">
    <location>
        <position position="17"/>
    </location>
    <ligand>
        <name>substrate</name>
    </ligand>
</feature>
<organism evidence="3 4">
    <name type="scientific">Hoeflea prorocentri</name>
    <dbReference type="NCBI Taxonomy" id="1922333"/>
    <lineage>
        <taxon>Bacteria</taxon>
        <taxon>Pseudomonadati</taxon>
        <taxon>Pseudomonadota</taxon>
        <taxon>Alphaproteobacteria</taxon>
        <taxon>Hyphomicrobiales</taxon>
        <taxon>Rhizobiaceae</taxon>
        <taxon>Hoeflea</taxon>
    </lineage>
</organism>
<dbReference type="CDD" id="cd00475">
    <property type="entry name" value="Cis_IPPS"/>
    <property type="match status" value="1"/>
</dbReference>
<dbReference type="AlphaFoldDB" id="A0A9X3UGM7"/>
<dbReference type="PROSITE" id="PS01066">
    <property type="entry name" value="UPP_SYNTHASE"/>
    <property type="match status" value="1"/>
</dbReference>
<feature type="active site" description="Proton acceptor" evidence="2">
    <location>
        <position position="60"/>
    </location>
</feature>
<evidence type="ECO:0000256" key="2">
    <source>
        <dbReference type="HAMAP-Rule" id="MF_01139"/>
    </source>
</evidence>